<reference evidence="1" key="2">
    <citation type="journal article" date="2022" name="Res Sq">
        <title>Comparative Genomics Reveals Insights into the Divergent Evolution of Astigmatic Mites and Household Pest Adaptations.</title>
        <authorList>
            <person name="Xiong Q."/>
            <person name="Wan A.T.-Y."/>
            <person name="Liu X.-Y."/>
            <person name="Fung C.S.-H."/>
            <person name="Xiao X."/>
            <person name="Malainual N."/>
            <person name="Hou J."/>
            <person name="Wang L."/>
            <person name="Wang M."/>
            <person name="Yang K."/>
            <person name="Cui Y."/>
            <person name="Leung E."/>
            <person name="Nong W."/>
            <person name="Shin S.-K."/>
            <person name="Au S."/>
            <person name="Jeong K.Y."/>
            <person name="Chew F.T."/>
            <person name="Hui J."/>
            <person name="Leung T.F."/>
            <person name="Tungtrongchitr A."/>
            <person name="Zhong N."/>
            <person name="Liu Z."/>
            <person name="Tsui S."/>
        </authorList>
    </citation>
    <scope>NUCLEOTIDE SEQUENCE</scope>
    <source>
        <strain evidence="1">Derf</strain>
        <tissue evidence="1">Whole organism</tissue>
    </source>
</reference>
<proteinExistence type="predicted"/>
<name>A0A922KWB1_DERFA</name>
<accession>A0A922KWB1</accession>
<evidence type="ECO:0000313" key="2">
    <source>
        <dbReference type="Proteomes" id="UP000790347"/>
    </source>
</evidence>
<evidence type="ECO:0000313" key="1">
    <source>
        <dbReference type="EMBL" id="KAH9497384.1"/>
    </source>
</evidence>
<dbReference type="AlphaFoldDB" id="A0A922KWB1"/>
<organism evidence="1 2">
    <name type="scientific">Dermatophagoides farinae</name>
    <name type="common">American house dust mite</name>
    <dbReference type="NCBI Taxonomy" id="6954"/>
    <lineage>
        <taxon>Eukaryota</taxon>
        <taxon>Metazoa</taxon>
        <taxon>Ecdysozoa</taxon>
        <taxon>Arthropoda</taxon>
        <taxon>Chelicerata</taxon>
        <taxon>Arachnida</taxon>
        <taxon>Acari</taxon>
        <taxon>Acariformes</taxon>
        <taxon>Sarcoptiformes</taxon>
        <taxon>Astigmata</taxon>
        <taxon>Psoroptidia</taxon>
        <taxon>Analgoidea</taxon>
        <taxon>Pyroglyphidae</taxon>
        <taxon>Dermatophagoidinae</taxon>
        <taxon>Dermatophagoides</taxon>
    </lineage>
</organism>
<reference evidence="1" key="1">
    <citation type="submission" date="2013-05" db="EMBL/GenBank/DDBJ databases">
        <authorList>
            <person name="Yim A.K.Y."/>
            <person name="Chan T.F."/>
            <person name="Ji K.M."/>
            <person name="Liu X.Y."/>
            <person name="Zhou J.W."/>
            <person name="Li R.Q."/>
            <person name="Yang K.Y."/>
            <person name="Li J."/>
            <person name="Li M."/>
            <person name="Law P.T.W."/>
            <person name="Wu Y.L."/>
            <person name="Cai Z.L."/>
            <person name="Qin H."/>
            <person name="Bao Y."/>
            <person name="Leung R.K.K."/>
            <person name="Ng P.K.S."/>
            <person name="Zou J."/>
            <person name="Zhong X.J."/>
            <person name="Ran P.X."/>
            <person name="Zhong N.S."/>
            <person name="Liu Z.G."/>
            <person name="Tsui S.K.W."/>
        </authorList>
    </citation>
    <scope>NUCLEOTIDE SEQUENCE</scope>
    <source>
        <strain evidence="1">Derf</strain>
        <tissue evidence="1">Whole organism</tissue>
    </source>
</reference>
<comment type="caution">
    <text evidence="1">The sequence shown here is derived from an EMBL/GenBank/DDBJ whole genome shotgun (WGS) entry which is preliminary data.</text>
</comment>
<protein>
    <submittedName>
        <fullName evidence="1">Uncharacterized protein</fullName>
    </submittedName>
</protein>
<gene>
    <name evidence="1" type="ORF">DERF_013379</name>
</gene>
<sequence length="83" mass="9567">MIILDVDATNDEDGLGELQMATASFKEVDKHFRCRCYCNNEGCRQTLSPSVALPDYFIPYCWLELKKRKYNLTSTAQTIQIIK</sequence>
<keyword evidence="2" id="KW-1185">Reference proteome</keyword>
<dbReference type="EMBL" id="ASGP02000007">
    <property type="protein sequence ID" value="KAH9497384.1"/>
    <property type="molecule type" value="Genomic_DNA"/>
</dbReference>
<dbReference type="Proteomes" id="UP000790347">
    <property type="component" value="Unassembled WGS sequence"/>
</dbReference>